<dbReference type="AlphaFoldDB" id="A0A9D1EDS2"/>
<dbReference type="InterPro" id="IPR008988">
    <property type="entry name" value="Transcriptional_repressor_C"/>
</dbReference>
<comment type="caution">
    <text evidence="4">The sequence shown here is derived from an EMBL/GenBank/DDBJ whole genome shotgun (WGS) entry which is preliminary data.</text>
</comment>
<gene>
    <name evidence="4" type="ORF">IAC96_04520</name>
</gene>
<keyword evidence="2" id="KW-0472">Membrane</keyword>
<evidence type="ECO:0000256" key="1">
    <source>
        <dbReference type="ARBA" id="ARBA00023004"/>
    </source>
</evidence>
<dbReference type="EMBL" id="DVHN01000051">
    <property type="protein sequence ID" value="HIR88196.1"/>
    <property type="molecule type" value="Genomic_DNA"/>
</dbReference>
<dbReference type="SMART" id="SM00899">
    <property type="entry name" value="FeoA"/>
    <property type="match status" value="1"/>
</dbReference>
<name>A0A9D1EDS2_9FIRM</name>
<dbReference type="Pfam" id="PF04023">
    <property type="entry name" value="FeoA"/>
    <property type="match status" value="1"/>
</dbReference>
<keyword evidence="2" id="KW-1133">Transmembrane helix</keyword>
<dbReference type="InterPro" id="IPR038157">
    <property type="entry name" value="FeoA_core_dom"/>
</dbReference>
<dbReference type="SUPFAM" id="SSF50037">
    <property type="entry name" value="C-terminal domain of transcriptional repressors"/>
    <property type="match status" value="1"/>
</dbReference>
<feature type="domain" description="Ferrous iron transporter FeoA-like" evidence="3">
    <location>
        <begin position="1"/>
        <end position="71"/>
    </location>
</feature>
<dbReference type="PANTHER" id="PTHR43151">
    <property type="entry name" value="FEOA FAMILY PROTEIN"/>
    <property type="match status" value="1"/>
</dbReference>
<evidence type="ECO:0000256" key="2">
    <source>
        <dbReference type="SAM" id="Phobius"/>
    </source>
</evidence>
<dbReference type="Proteomes" id="UP000824201">
    <property type="component" value="Unassembled WGS sequence"/>
</dbReference>
<reference evidence="4" key="2">
    <citation type="journal article" date="2021" name="PeerJ">
        <title>Extensive microbial diversity within the chicken gut microbiome revealed by metagenomics and culture.</title>
        <authorList>
            <person name="Gilroy R."/>
            <person name="Ravi A."/>
            <person name="Getino M."/>
            <person name="Pursley I."/>
            <person name="Horton D.L."/>
            <person name="Alikhan N.F."/>
            <person name="Baker D."/>
            <person name="Gharbi K."/>
            <person name="Hall N."/>
            <person name="Watson M."/>
            <person name="Adriaenssens E.M."/>
            <person name="Foster-Nyarko E."/>
            <person name="Jarju S."/>
            <person name="Secka A."/>
            <person name="Antonio M."/>
            <person name="Oren A."/>
            <person name="Chaudhuri R.R."/>
            <person name="La Ragione R."/>
            <person name="Hildebrand F."/>
            <person name="Pallen M.J."/>
        </authorList>
    </citation>
    <scope>NUCLEOTIDE SEQUENCE</scope>
    <source>
        <strain evidence="4">ChiW13-3771</strain>
    </source>
</reference>
<accession>A0A9D1EDS2</accession>
<evidence type="ECO:0000313" key="5">
    <source>
        <dbReference type="Proteomes" id="UP000824201"/>
    </source>
</evidence>
<keyword evidence="1" id="KW-0408">Iron</keyword>
<feature type="transmembrane region" description="Helical" evidence="2">
    <location>
        <begin position="30"/>
        <end position="50"/>
    </location>
</feature>
<dbReference type="PANTHER" id="PTHR43151:SF1">
    <property type="entry name" value="SSR2333 PROTEIN"/>
    <property type="match status" value="1"/>
</dbReference>
<evidence type="ECO:0000259" key="3">
    <source>
        <dbReference type="SMART" id="SM00899"/>
    </source>
</evidence>
<dbReference type="InterPro" id="IPR053184">
    <property type="entry name" value="FeoA-like"/>
</dbReference>
<evidence type="ECO:0000313" key="4">
    <source>
        <dbReference type="EMBL" id="HIR88196.1"/>
    </source>
</evidence>
<keyword evidence="2" id="KW-0812">Transmembrane</keyword>
<protein>
    <submittedName>
        <fullName evidence="4">Ferrous iron transport protein A</fullName>
    </submittedName>
</protein>
<organism evidence="4 5">
    <name type="scientific">Candidatus Fimimorpha faecalis</name>
    <dbReference type="NCBI Taxonomy" id="2840824"/>
    <lineage>
        <taxon>Bacteria</taxon>
        <taxon>Bacillati</taxon>
        <taxon>Bacillota</taxon>
        <taxon>Clostridia</taxon>
        <taxon>Eubacteriales</taxon>
        <taxon>Candidatus Fimimorpha</taxon>
    </lineage>
</organism>
<reference evidence="4" key="1">
    <citation type="submission" date="2020-10" db="EMBL/GenBank/DDBJ databases">
        <authorList>
            <person name="Gilroy R."/>
        </authorList>
    </citation>
    <scope>NUCLEOTIDE SEQUENCE</scope>
    <source>
        <strain evidence="4">ChiW13-3771</strain>
    </source>
</reference>
<sequence length="73" mass="7982">MPLTMVKVGDKNIIRRIGGRDETRKFLENLGFVVGAEVIVLSVMGGNVIVSIKDSRIAINSDMAKHIMVSINN</sequence>
<dbReference type="GO" id="GO:0046914">
    <property type="term" value="F:transition metal ion binding"/>
    <property type="evidence" value="ECO:0007669"/>
    <property type="project" value="InterPro"/>
</dbReference>
<dbReference type="InterPro" id="IPR007167">
    <property type="entry name" value="Fe-transptr_FeoA-like"/>
</dbReference>
<dbReference type="Gene3D" id="2.30.30.90">
    <property type="match status" value="1"/>
</dbReference>
<proteinExistence type="predicted"/>